<feature type="transmembrane region" description="Helical" evidence="9">
    <location>
        <begin position="245"/>
        <end position="264"/>
    </location>
</feature>
<keyword evidence="5 9" id="KW-1133">Transmembrane helix</keyword>
<evidence type="ECO:0000256" key="9">
    <source>
        <dbReference type="SAM" id="Phobius"/>
    </source>
</evidence>
<organism evidence="10 11">
    <name type="scientific">Pyricularia oryzae</name>
    <name type="common">Rice blast fungus</name>
    <name type="synonym">Magnaporthe oryzae</name>
    <dbReference type="NCBI Taxonomy" id="318829"/>
    <lineage>
        <taxon>Eukaryota</taxon>
        <taxon>Fungi</taxon>
        <taxon>Dikarya</taxon>
        <taxon>Ascomycota</taxon>
        <taxon>Pezizomycotina</taxon>
        <taxon>Sordariomycetes</taxon>
        <taxon>Sordariomycetidae</taxon>
        <taxon>Magnaporthales</taxon>
        <taxon>Pyriculariaceae</taxon>
        <taxon>Pyricularia</taxon>
    </lineage>
</organism>
<keyword evidence="4 9" id="KW-0812">Transmembrane</keyword>
<dbReference type="AlphaFoldDB" id="A0A4P7NDM4"/>
<dbReference type="Proteomes" id="UP000294847">
    <property type="component" value="Chromosome 3"/>
</dbReference>
<feature type="transmembrane region" description="Helical" evidence="9">
    <location>
        <begin position="82"/>
        <end position="104"/>
    </location>
</feature>
<feature type="transmembrane region" description="Helical" evidence="9">
    <location>
        <begin position="418"/>
        <end position="437"/>
    </location>
</feature>
<dbReference type="PANTHER" id="PTHR31806">
    <property type="entry name" value="PURINE-CYTOSINE PERMEASE FCY2-RELATED"/>
    <property type="match status" value="1"/>
</dbReference>
<dbReference type="EMBL" id="CP034206">
    <property type="protein sequence ID" value="QBZ59164.1"/>
    <property type="molecule type" value="Genomic_DNA"/>
</dbReference>
<dbReference type="PANTHER" id="PTHR31806:SF5">
    <property type="entry name" value="PURINE-CYTOSINE PERMEASE FCY21"/>
    <property type="match status" value="1"/>
</dbReference>
<dbReference type="InterPro" id="IPR001248">
    <property type="entry name" value="Pur-cyt_permease"/>
</dbReference>
<evidence type="ECO:0000256" key="4">
    <source>
        <dbReference type="ARBA" id="ARBA00022692"/>
    </source>
</evidence>
<sequence length="519" mass="55683">MDVEKGRVPDNNVIAPASDQESVRPEMGSRAGRKSGSGNSTGRGSGGFLPTVLRFLNRAEARGIAPVPVEERTEKRAFNVFTLWWTMNANILAITFGMLAPSFGLGLRDASLVIIFFSLLTAAPTSYLSTLGPKTGMRQMVQARYSWGRYLVTLPVILNLATLTGFCVVMAVIGGQCLSAVAGEGSLTPNVGIVIMALLSLFISFCGFRVLHFYERWASIPAVIAIVVATGCGGEGLKLQSTPPVATVTAVFSFGMIVASYMIPWAALASDFTTYLEPSTPAIKIFAYSFAGLVTPPVLLMILGAAIAGAVPLNPTWEAGYDRNLVGGVLDAMLTPAGGFGKFLVVVLSFSLLGNLSATSYSVSLNLQQLFAPLTRGSEILKRVPRYAYTILLTALVIPIGIRAAQDFFVSLENFLGLIGYWSAAFVSLLMVEHLWFRAGDCDSYDPAIWNDGARLPIGVAALVSSVLSFLLVVPSMSQVWWTGPIARVTGDLGFEFAFVVTGLLYVPFRTLEKHLTKR</sequence>
<feature type="transmembrane region" description="Helical" evidence="9">
    <location>
        <begin position="110"/>
        <end position="129"/>
    </location>
</feature>
<feature type="transmembrane region" description="Helical" evidence="9">
    <location>
        <begin position="387"/>
        <end position="406"/>
    </location>
</feature>
<evidence type="ECO:0000313" key="10">
    <source>
        <dbReference type="EMBL" id="QBZ59164.1"/>
    </source>
</evidence>
<evidence type="ECO:0000256" key="2">
    <source>
        <dbReference type="ARBA" id="ARBA00008974"/>
    </source>
</evidence>
<dbReference type="PIRSF" id="PIRSF002744">
    <property type="entry name" value="Pur-cyt_permease"/>
    <property type="match status" value="1"/>
</dbReference>
<keyword evidence="6 7" id="KW-0472">Membrane</keyword>
<feature type="transmembrane region" description="Helical" evidence="9">
    <location>
        <begin position="343"/>
        <end position="367"/>
    </location>
</feature>
<evidence type="ECO:0000256" key="7">
    <source>
        <dbReference type="PIRNR" id="PIRNR002744"/>
    </source>
</evidence>
<accession>A0A4P7NDM4</accession>
<evidence type="ECO:0000256" key="6">
    <source>
        <dbReference type="ARBA" id="ARBA00023136"/>
    </source>
</evidence>
<dbReference type="GO" id="GO:0005886">
    <property type="term" value="C:plasma membrane"/>
    <property type="evidence" value="ECO:0007669"/>
    <property type="project" value="TreeGrafter"/>
</dbReference>
<dbReference type="SMR" id="A0A4P7NDM4"/>
<keyword evidence="3 7" id="KW-0813">Transport</keyword>
<dbReference type="Pfam" id="PF02133">
    <property type="entry name" value="Transp_cyt_pur"/>
    <property type="match status" value="1"/>
</dbReference>
<gene>
    <name evidence="10" type="ORF">PoMZ_04124</name>
</gene>
<feature type="transmembrane region" description="Helical" evidence="9">
    <location>
        <begin position="493"/>
        <end position="509"/>
    </location>
</feature>
<dbReference type="OMA" id="MIPWACL"/>
<evidence type="ECO:0008006" key="12">
    <source>
        <dbReference type="Google" id="ProtNLM"/>
    </source>
</evidence>
<dbReference type="InterPro" id="IPR026030">
    <property type="entry name" value="Pur-cyt_permease_Fcy2/21/22"/>
</dbReference>
<evidence type="ECO:0000256" key="5">
    <source>
        <dbReference type="ARBA" id="ARBA00022989"/>
    </source>
</evidence>
<feature type="region of interest" description="Disordered" evidence="8">
    <location>
        <begin position="1"/>
        <end position="46"/>
    </location>
</feature>
<dbReference type="GO" id="GO:0022857">
    <property type="term" value="F:transmembrane transporter activity"/>
    <property type="evidence" value="ECO:0007669"/>
    <property type="project" value="InterPro"/>
</dbReference>
<comment type="similarity">
    <text evidence="2 7">Belongs to the purine-cytosine permease (2.A.39) family.</text>
</comment>
<feature type="transmembrane region" description="Helical" evidence="9">
    <location>
        <begin position="285"/>
        <end position="311"/>
    </location>
</feature>
<comment type="subcellular location">
    <subcellularLocation>
        <location evidence="1">Membrane</location>
        <topology evidence="1">Multi-pass membrane protein</topology>
    </subcellularLocation>
</comment>
<reference evidence="10 11" key="1">
    <citation type="journal article" date="2019" name="Mol. Biol. Evol.">
        <title>Blast fungal genomes show frequent chromosomal changes, gene gains and losses, and effector gene turnover.</title>
        <authorList>
            <person name="Gomez Luciano L.B."/>
            <person name="Jason Tsai I."/>
            <person name="Chuma I."/>
            <person name="Tosa Y."/>
            <person name="Chen Y.H."/>
            <person name="Li J.Y."/>
            <person name="Li M.Y."/>
            <person name="Jade Lu M.Y."/>
            <person name="Nakayashiki H."/>
            <person name="Li W.H."/>
        </authorList>
    </citation>
    <scope>NUCLEOTIDE SEQUENCE [LARGE SCALE GENOMIC DNA]</scope>
    <source>
        <strain evidence="10">MZ5-1-6</strain>
    </source>
</reference>
<feature type="transmembrane region" description="Helical" evidence="9">
    <location>
        <begin position="218"/>
        <end position="239"/>
    </location>
</feature>
<feature type="transmembrane region" description="Helical" evidence="9">
    <location>
        <begin position="458"/>
        <end position="481"/>
    </location>
</feature>
<evidence type="ECO:0000256" key="1">
    <source>
        <dbReference type="ARBA" id="ARBA00004141"/>
    </source>
</evidence>
<feature type="transmembrane region" description="Helical" evidence="9">
    <location>
        <begin position="150"/>
        <end position="173"/>
    </location>
</feature>
<protein>
    <recommendedName>
        <fullName evidence="12">Purine-cytosine permease FCY22</fullName>
    </recommendedName>
</protein>
<proteinExistence type="inferred from homology"/>
<feature type="transmembrane region" description="Helical" evidence="9">
    <location>
        <begin position="193"/>
        <end position="211"/>
    </location>
</feature>
<evidence type="ECO:0000256" key="8">
    <source>
        <dbReference type="SAM" id="MobiDB-lite"/>
    </source>
</evidence>
<dbReference type="Gene3D" id="1.10.4160.10">
    <property type="entry name" value="Hydantoin permease"/>
    <property type="match status" value="1"/>
</dbReference>
<evidence type="ECO:0000313" key="11">
    <source>
        <dbReference type="Proteomes" id="UP000294847"/>
    </source>
</evidence>
<name>A0A4P7NDM4_PYROR</name>
<evidence type="ECO:0000256" key="3">
    <source>
        <dbReference type="ARBA" id="ARBA00022448"/>
    </source>
</evidence>